<feature type="compositionally biased region" description="Polar residues" evidence="1">
    <location>
        <begin position="1"/>
        <end position="13"/>
    </location>
</feature>
<accession>A0A8H3A1F1</accession>
<proteinExistence type="predicted"/>
<dbReference type="Proteomes" id="UP000663888">
    <property type="component" value="Unassembled WGS sequence"/>
</dbReference>
<feature type="compositionally biased region" description="Polar residues" evidence="1">
    <location>
        <begin position="39"/>
        <end position="49"/>
    </location>
</feature>
<evidence type="ECO:0000256" key="1">
    <source>
        <dbReference type="SAM" id="MobiDB-lite"/>
    </source>
</evidence>
<reference evidence="2" key="1">
    <citation type="submission" date="2021-01" db="EMBL/GenBank/DDBJ databases">
        <authorList>
            <person name="Kaushik A."/>
        </authorList>
    </citation>
    <scope>NUCLEOTIDE SEQUENCE</scope>
    <source>
        <strain evidence="2">AG4-R118</strain>
    </source>
</reference>
<evidence type="ECO:0000313" key="3">
    <source>
        <dbReference type="Proteomes" id="UP000663888"/>
    </source>
</evidence>
<evidence type="ECO:0000313" key="2">
    <source>
        <dbReference type="EMBL" id="CAE6395481.1"/>
    </source>
</evidence>
<feature type="region of interest" description="Disordered" evidence="1">
    <location>
        <begin position="36"/>
        <end position="75"/>
    </location>
</feature>
<feature type="region of interest" description="Disordered" evidence="1">
    <location>
        <begin position="1"/>
        <end position="22"/>
    </location>
</feature>
<sequence length="75" mass="8218">MSDPAQTSQTQAPEQGLRTIDPARLKAMKGNVEAKYAGTQETLGRNQQMAEEDSAGTRQGLRAKHMEGIVKHHDD</sequence>
<dbReference type="EMBL" id="CAJMWX010000001">
    <property type="protein sequence ID" value="CAE6395481.1"/>
    <property type="molecule type" value="Genomic_DNA"/>
</dbReference>
<feature type="compositionally biased region" description="Basic and acidic residues" evidence="1">
    <location>
        <begin position="64"/>
        <end position="75"/>
    </location>
</feature>
<gene>
    <name evidence="2" type="ORF">RDB_LOCUS16</name>
</gene>
<protein>
    <submittedName>
        <fullName evidence="2">Uncharacterized protein</fullName>
    </submittedName>
</protein>
<organism evidence="2 3">
    <name type="scientific">Rhizoctonia solani</name>
    <dbReference type="NCBI Taxonomy" id="456999"/>
    <lineage>
        <taxon>Eukaryota</taxon>
        <taxon>Fungi</taxon>
        <taxon>Dikarya</taxon>
        <taxon>Basidiomycota</taxon>
        <taxon>Agaricomycotina</taxon>
        <taxon>Agaricomycetes</taxon>
        <taxon>Cantharellales</taxon>
        <taxon>Ceratobasidiaceae</taxon>
        <taxon>Rhizoctonia</taxon>
    </lineage>
</organism>
<comment type="caution">
    <text evidence="2">The sequence shown here is derived from an EMBL/GenBank/DDBJ whole genome shotgun (WGS) entry which is preliminary data.</text>
</comment>
<dbReference type="AlphaFoldDB" id="A0A8H3A1F1"/>
<name>A0A8H3A1F1_9AGAM</name>